<dbReference type="PANTHER" id="PTHR48069">
    <property type="entry name" value="DIHYDROFOLATE REDUCTASE"/>
    <property type="match status" value="1"/>
</dbReference>
<accession>A0ABR4PNX7</accession>
<evidence type="ECO:0000256" key="5">
    <source>
        <dbReference type="ARBA" id="ARBA00022857"/>
    </source>
</evidence>
<dbReference type="Gene3D" id="3.40.430.10">
    <property type="entry name" value="Dihydrofolate Reductase, subunit A"/>
    <property type="match status" value="1"/>
</dbReference>
<evidence type="ECO:0000256" key="1">
    <source>
        <dbReference type="ARBA" id="ARBA00004903"/>
    </source>
</evidence>
<dbReference type="InterPro" id="IPR012259">
    <property type="entry name" value="DHFR"/>
</dbReference>
<evidence type="ECO:0000256" key="4">
    <source>
        <dbReference type="ARBA" id="ARBA00022563"/>
    </source>
</evidence>
<keyword evidence="6" id="KW-0560">Oxidoreductase</keyword>
<organism evidence="8 9">
    <name type="scientific">Phlyctema vagabunda</name>
    <dbReference type="NCBI Taxonomy" id="108571"/>
    <lineage>
        <taxon>Eukaryota</taxon>
        <taxon>Fungi</taxon>
        <taxon>Dikarya</taxon>
        <taxon>Ascomycota</taxon>
        <taxon>Pezizomycotina</taxon>
        <taxon>Leotiomycetes</taxon>
        <taxon>Helotiales</taxon>
        <taxon>Dermateaceae</taxon>
        <taxon>Phlyctema</taxon>
    </lineage>
</organism>
<gene>
    <name evidence="8" type="ORF">PVAG01_04287</name>
</gene>
<keyword evidence="9" id="KW-1185">Reference proteome</keyword>
<dbReference type="CDD" id="cd00209">
    <property type="entry name" value="DHFR"/>
    <property type="match status" value="1"/>
</dbReference>
<dbReference type="PROSITE" id="PS51330">
    <property type="entry name" value="DHFR_2"/>
    <property type="match status" value="1"/>
</dbReference>
<dbReference type="SUPFAM" id="SSF53597">
    <property type="entry name" value="Dihydrofolate reductase-like"/>
    <property type="match status" value="1"/>
</dbReference>
<reference evidence="8 9" key="1">
    <citation type="submission" date="2024-06" db="EMBL/GenBank/DDBJ databases">
        <title>Complete genome of Phlyctema vagabunda strain 19-DSS-EL-015.</title>
        <authorList>
            <person name="Fiorenzani C."/>
        </authorList>
    </citation>
    <scope>NUCLEOTIDE SEQUENCE [LARGE SCALE GENOMIC DNA]</scope>
    <source>
        <strain evidence="8 9">19-DSS-EL-015</strain>
    </source>
</reference>
<protein>
    <recommendedName>
        <fullName evidence="3">Dihydrofolate reductase</fullName>
        <ecNumber evidence="2">1.5.1.3</ecNumber>
    </recommendedName>
</protein>
<evidence type="ECO:0000256" key="3">
    <source>
        <dbReference type="ARBA" id="ARBA00018886"/>
    </source>
</evidence>
<dbReference type="PANTHER" id="PTHR48069:SF3">
    <property type="entry name" value="DIHYDROFOLATE REDUCTASE"/>
    <property type="match status" value="1"/>
</dbReference>
<dbReference type="InterPro" id="IPR001796">
    <property type="entry name" value="DHFR_dom"/>
</dbReference>
<evidence type="ECO:0000259" key="7">
    <source>
        <dbReference type="PROSITE" id="PS51330"/>
    </source>
</evidence>
<feature type="domain" description="DHFR" evidence="7">
    <location>
        <begin position="1"/>
        <end position="168"/>
    </location>
</feature>
<dbReference type="EC" id="1.5.1.3" evidence="2"/>
<keyword evidence="4" id="KW-0554">One-carbon metabolism</keyword>
<evidence type="ECO:0000313" key="9">
    <source>
        <dbReference type="Proteomes" id="UP001629113"/>
    </source>
</evidence>
<dbReference type="PRINTS" id="PR00070">
    <property type="entry name" value="DHFR"/>
</dbReference>
<evidence type="ECO:0000313" key="8">
    <source>
        <dbReference type="EMBL" id="KAL3425006.1"/>
    </source>
</evidence>
<sequence>MAYFAKVTKEKPNENSGDNAVIMGRKTWESIPEKFRPLKGRTNVAISRSYVTSSSAPRDAKSVVECDSLEAALNSPGISTSRKLFVIGGAQIYAAALERPETTRILLTRILSEFECDTFFPISLGEDGKSPNWERKSPANLKSWAGCDVASGIQEENGIKYIFEMWEKI</sequence>
<dbReference type="Pfam" id="PF00186">
    <property type="entry name" value="DHFR_1"/>
    <property type="match status" value="1"/>
</dbReference>
<proteinExistence type="predicted"/>
<keyword evidence="5" id="KW-0521">NADP</keyword>
<evidence type="ECO:0000256" key="6">
    <source>
        <dbReference type="ARBA" id="ARBA00023002"/>
    </source>
</evidence>
<name>A0ABR4PNX7_9HELO</name>
<dbReference type="InterPro" id="IPR024072">
    <property type="entry name" value="DHFR-like_dom_sf"/>
</dbReference>
<dbReference type="Proteomes" id="UP001629113">
    <property type="component" value="Unassembled WGS sequence"/>
</dbReference>
<dbReference type="EMBL" id="JBFCZG010000003">
    <property type="protein sequence ID" value="KAL3425006.1"/>
    <property type="molecule type" value="Genomic_DNA"/>
</dbReference>
<evidence type="ECO:0000256" key="2">
    <source>
        <dbReference type="ARBA" id="ARBA00012856"/>
    </source>
</evidence>
<comment type="caution">
    <text evidence="8">The sequence shown here is derived from an EMBL/GenBank/DDBJ whole genome shotgun (WGS) entry which is preliminary data.</text>
</comment>
<comment type="pathway">
    <text evidence="1">Cofactor biosynthesis; tetrahydrofolate biosynthesis; 5,6,7,8-tetrahydrofolate from 7,8-dihydrofolate: step 1/1.</text>
</comment>